<dbReference type="EMBL" id="QWGB01000005">
    <property type="protein sequence ID" value="RIJ24002.1"/>
    <property type="molecule type" value="Genomic_DNA"/>
</dbReference>
<gene>
    <name evidence="3" type="ORF">D1224_07085</name>
</gene>
<dbReference type="InterPro" id="IPR035901">
    <property type="entry name" value="GIY-YIG_endonuc_sf"/>
</dbReference>
<protein>
    <submittedName>
        <fullName evidence="3">GIY-YIG nuclease family protein</fullName>
    </submittedName>
</protein>
<evidence type="ECO:0000259" key="2">
    <source>
        <dbReference type="PROSITE" id="PS50164"/>
    </source>
</evidence>
<evidence type="ECO:0000313" key="4">
    <source>
        <dbReference type="Proteomes" id="UP000265431"/>
    </source>
</evidence>
<reference evidence="3 4" key="1">
    <citation type="submission" date="2018-08" db="EMBL/GenBank/DDBJ databases">
        <title>Henriciella mobilis sp. nov., isolated from seawater.</title>
        <authorList>
            <person name="Cheng H."/>
            <person name="Wu Y.-H."/>
            <person name="Xu X.-W."/>
            <person name="Guo L.-L."/>
        </authorList>
    </citation>
    <scope>NUCLEOTIDE SEQUENCE [LARGE SCALE GENOMIC DNA]</scope>
    <source>
        <strain evidence="3 4">CCUG66934</strain>
    </source>
</reference>
<evidence type="ECO:0000313" key="3">
    <source>
        <dbReference type="EMBL" id="RIJ24002.1"/>
    </source>
</evidence>
<dbReference type="PROSITE" id="PS50164">
    <property type="entry name" value="GIY_YIG"/>
    <property type="match status" value="1"/>
</dbReference>
<accession>A0A399R2Q4</accession>
<dbReference type="InterPro" id="IPR050190">
    <property type="entry name" value="UPF0213_domain"/>
</dbReference>
<name>A0A399R2Q4_9PROT</name>
<evidence type="ECO:0000256" key="1">
    <source>
        <dbReference type="ARBA" id="ARBA00007435"/>
    </source>
</evidence>
<dbReference type="PANTHER" id="PTHR34477">
    <property type="entry name" value="UPF0213 PROTEIN YHBQ"/>
    <property type="match status" value="1"/>
</dbReference>
<comment type="caution">
    <text evidence="3">The sequence shown here is derived from an EMBL/GenBank/DDBJ whole genome shotgun (WGS) entry which is preliminary data.</text>
</comment>
<dbReference type="AlphaFoldDB" id="A0A399R2Q4"/>
<proteinExistence type="inferred from homology"/>
<keyword evidence="4" id="KW-1185">Reference proteome</keyword>
<dbReference type="Gene3D" id="3.40.1440.10">
    <property type="entry name" value="GIY-YIG endonuclease"/>
    <property type="match status" value="1"/>
</dbReference>
<dbReference type="CDD" id="cd10448">
    <property type="entry name" value="GIY-YIG_unchar_3"/>
    <property type="match status" value="1"/>
</dbReference>
<comment type="similarity">
    <text evidence="1">Belongs to the UPF0213 family.</text>
</comment>
<dbReference type="OrthoDB" id="287318at2"/>
<feature type="domain" description="GIY-YIG" evidence="2">
    <location>
        <begin position="2"/>
        <end position="78"/>
    </location>
</feature>
<dbReference type="PANTHER" id="PTHR34477:SF5">
    <property type="entry name" value="BSL5627 PROTEIN"/>
    <property type="match status" value="1"/>
</dbReference>
<dbReference type="Proteomes" id="UP000265431">
    <property type="component" value="Unassembled WGS sequence"/>
</dbReference>
<dbReference type="SUPFAM" id="SSF82771">
    <property type="entry name" value="GIY-YIG endonuclease"/>
    <property type="match status" value="1"/>
</dbReference>
<dbReference type="RefSeq" id="WP_119379191.1">
    <property type="nucleotide sequence ID" value="NZ_QWGB01000005.1"/>
</dbReference>
<sequence length="96" mass="11406">MKPFYVYILASQKNGTLFTGSTDDISKRVWEHKQGLGAAFTRKYAVHRLIWLEPHDSRDSAKTREYQIKAWKRAWTLKLIEAENPDWLDLYLKLNH</sequence>
<dbReference type="Pfam" id="PF01541">
    <property type="entry name" value="GIY-YIG"/>
    <property type="match status" value="1"/>
</dbReference>
<organism evidence="3 4">
    <name type="scientific">Henriciella barbarensis</name>
    <dbReference type="NCBI Taxonomy" id="86342"/>
    <lineage>
        <taxon>Bacteria</taxon>
        <taxon>Pseudomonadati</taxon>
        <taxon>Pseudomonadota</taxon>
        <taxon>Alphaproteobacteria</taxon>
        <taxon>Hyphomonadales</taxon>
        <taxon>Hyphomonadaceae</taxon>
        <taxon>Henriciella</taxon>
    </lineage>
</organism>
<dbReference type="InterPro" id="IPR000305">
    <property type="entry name" value="GIY-YIG_endonuc"/>
</dbReference>